<organism evidence="3 4">
    <name type="scientific">Strigamia maritima</name>
    <name type="common">European centipede</name>
    <name type="synonym">Geophilus maritimus</name>
    <dbReference type="NCBI Taxonomy" id="126957"/>
    <lineage>
        <taxon>Eukaryota</taxon>
        <taxon>Metazoa</taxon>
        <taxon>Ecdysozoa</taxon>
        <taxon>Arthropoda</taxon>
        <taxon>Myriapoda</taxon>
        <taxon>Chilopoda</taxon>
        <taxon>Pleurostigmophora</taxon>
        <taxon>Geophilomorpha</taxon>
        <taxon>Linotaeniidae</taxon>
        <taxon>Strigamia</taxon>
    </lineage>
</organism>
<dbReference type="HOGENOM" id="CLU_005923_0_0_1"/>
<dbReference type="Gene3D" id="1.20.5.190">
    <property type="match status" value="1"/>
</dbReference>
<evidence type="ECO:0000313" key="3">
    <source>
        <dbReference type="EnsemblMetazoa" id="SMAR007007-PA"/>
    </source>
</evidence>
<proteinExistence type="predicted"/>
<feature type="domain" description="AAA+ ATPase" evidence="2">
    <location>
        <begin position="569"/>
        <end position="707"/>
    </location>
</feature>
<dbReference type="eggNOG" id="KOG0740">
    <property type="taxonomic scope" value="Eukaryota"/>
</dbReference>
<dbReference type="GO" id="GO:0005524">
    <property type="term" value="F:ATP binding"/>
    <property type="evidence" value="ECO:0007669"/>
    <property type="project" value="InterPro"/>
</dbReference>
<dbReference type="CDD" id="cd23767">
    <property type="entry name" value="IQCD"/>
    <property type="match status" value="1"/>
</dbReference>
<dbReference type="Proteomes" id="UP000014500">
    <property type="component" value="Unassembled WGS sequence"/>
</dbReference>
<dbReference type="InterPro" id="IPR003593">
    <property type="entry name" value="AAA+_ATPase"/>
</dbReference>
<keyword evidence="4" id="KW-1185">Reference proteome</keyword>
<protein>
    <recommendedName>
        <fullName evidence="2">AAA+ ATPase domain-containing protein</fullName>
    </recommendedName>
</protein>
<dbReference type="Gene3D" id="3.40.50.300">
    <property type="entry name" value="P-loop containing nucleotide triphosphate hydrolases"/>
    <property type="match status" value="1"/>
</dbReference>
<dbReference type="PANTHER" id="PTHR14690:SF0">
    <property type="entry name" value="IQ MOTIF CONTAINING WITH AAA DOMAIN 1"/>
    <property type="match status" value="1"/>
</dbReference>
<dbReference type="PANTHER" id="PTHR14690">
    <property type="entry name" value="IQ MOTIF CONTAINING WITH AAA DOMAIN 1"/>
    <property type="match status" value="1"/>
</dbReference>
<dbReference type="OMA" id="MVQLRTH"/>
<dbReference type="PROSITE" id="PS50096">
    <property type="entry name" value="IQ"/>
    <property type="match status" value="1"/>
</dbReference>
<reference evidence="4" key="1">
    <citation type="submission" date="2011-05" db="EMBL/GenBank/DDBJ databases">
        <authorList>
            <person name="Richards S.R."/>
            <person name="Qu J."/>
            <person name="Jiang H."/>
            <person name="Jhangiani S.N."/>
            <person name="Agravi P."/>
            <person name="Goodspeed R."/>
            <person name="Gross S."/>
            <person name="Mandapat C."/>
            <person name="Jackson L."/>
            <person name="Mathew T."/>
            <person name="Pu L."/>
            <person name="Thornton R."/>
            <person name="Saada N."/>
            <person name="Wilczek-Boney K.B."/>
            <person name="Lee S."/>
            <person name="Kovar C."/>
            <person name="Wu Y."/>
            <person name="Scherer S.E."/>
            <person name="Worley K.C."/>
            <person name="Muzny D.M."/>
            <person name="Gibbs R."/>
        </authorList>
    </citation>
    <scope>NUCLEOTIDE SEQUENCE</scope>
    <source>
        <strain evidence="4">Brora</strain>
    </source>
</reference>
<evidence type="ECO:0000259" key="2">
    <source>
        <dbReference type="SMART" id="SM00382"/>
    </source>
</evidence>
<evidence type="ECO:0000313" key="4">
    <source>
        <dbReference type="Proteomes" id="UP000014500"/>
    </source>
</evidence>
<feature type="compositionally biased region" description="Basic residues" evidence="1">
    <location>
        <begin position="466"/>
        <end position="485"/>
    </location>
</feature>
<dbReference type="Pfam" id="PF00004">
    <property type="entry name" value="AAA"/>
    <property type="match status" value="1"/>
</dbReference>
<dbReference type="InterPro" id="IPR027417">
    <property type="entry name" value="P-loop_NTPase"/>
</dbReference>
<dbReference type="EnsemblMetazoa" id="SMAR007007-RA">
    <property type="protein sequence ID" value="SMAR007007-PA"/>
    <property type="gene ID" value="SMAR007007"/>
</dbReference>
<reference evidence="3" key="2">
    <citation type="submission" date="2015-02" db="UniProtKB">
        <authorList>
            <consortium name="EnsemblMetazoa"/>
        </authorList>
    </citation>
    <scope>IDENTIFICATION</scope>
</reference>
<dbReference type="InterPro" id="IPR003959">
    <property type="entry name" value="ATPase_AAA_core"/>
</dbReference>
<dbReference type="PhylomeDB" id="T1J0G2"/>
<dbReference type="SMART" id="SM00382">
    <property type="entry name" value="AAA"/>
    <property type="match status" value="1"/>
</dbReference>
<evidence type="ECO:0000256" key="1">
    <source>
        <dbReference type="SAM" id="MobiDB-lite"/>
    </source>
</evidence>
<dbReference type="EMBL" id="JH431734">
    <property type="status" value="NOT_ANNOTATED_CDS"/>
    <property type="molecule type" value="Genomic_DNA"/>
</dbReference>
<dbReference type="InterPro" id="IPR052267">
    <property type="entry name" value="N-DRC_Component"/>
</dbReference>
<dbReference type="SUPFAM" id="SSF52540">
    <property type="entry name" value="P-loop containing nucleoside triphosphate hydrolases"/>
    <property type="match status" value="1"/>
</dbReference>
<dbReference type="STRING" id="126957.T1J0G2"/>
<accession>T1J0G2</accession>
<feature type="region of interest" description="Disordered" evidence="1">
    <location>
        <begin position="463"/>
        <end position="492"/>
    </location>
</feature>
<sequence>MSNITYQKIWMEAQDAISDILQNEIPAIIVEDVLPTNKSVIYQNLCAAYVKYIQIVAKLNICYDQIVHPQKRRLVRVALDASMGRLIELHNDMVVFRCSENHFFDDILTDLKLSVNDMEIVIPKYFLFERALELQERERTLDEILEKMGAIVIHTQAQETTEEEVGSIHSPGTNVNETSEVKRINEIILLVQCHERARQARARLRHLLEMKEREERLIARKGEPPMFTPDEAATIIQKTWKGYLGRTLIKKLKEEEKIFLGMKLPHEALEEAKRSFQMVQLVEAHRRAIQERHEYEYEDAITRIRDRILDKEAGTFQEEMQDKIRNWFHETFSALGDYPDYPFEDEGGSNLIFEGKLPPEEILRRIKEAAERQDEPPAPIIPPEVVELMVQESNFVPILTEQSSEYENVWKKRDESHNPHQRYDESIIVEEKRKEVREQIRIIVDNAMQVELERLKDALARERNQKRTKVKAQRRKPPVKPKPRKKEKDLTPERTFESLYEELVVNGIIKKFPKVSMTDFIGDYNYLGSYLQQSQEFDTPLALADIRRLVTQYCILPLGSPKIHEIGPQIPALLLVGSSGSGKTMLAHIVCSEAGATLFDLSAINLVDKYPGKDGIKMLLHLVKKVGTLLQPSVILIEDTEKMFYKKIPKEEKYMDPKRLKGSLSKFLKGIWPNERIMLIGTTRDPLAADYGLSKMYDKVIMIPKPDYASRSLLWSTFITNSMGYDLERVDISLLSKVSDGYTAGRIRNAIITVLTEYRKALNKSRPVETLEFINVFALLDPIYKEEEDAHKMWYYTLSPLGMRYLDTLEAGENV</sequence>
<dbReference type="GO" id="GO:0016887">
    <property type="term" value="F:ATP hydrolysis activity"/>
    <property type="evidence" value="ECO:0007669"/>
    <property type="project" value="InterPro"/>
</dbReference>
<dbReference type="AlphaFoldDB" id="T1J0G2"/>
<name>T1J0G2_STRMM</name>